<dbReference type="Proteomes" id="UP000193623">
    <property type="component" value="Unassembled WGS sequence"/>
</dbReference>
<dbReference type="PROSITE" id="PS01124">
    <property type="entry name" value="HTH_ARAC_FAMILY_2"/>
    <property type="match status" value="1"/>
</dbReference>
<gene>
    <name evidence="6" type="primary">virS</name>
    <name evidence="6" type="ORF">PSJ8397_01735</name>
</gene>
<name>A0A1Y5SCG8_9RHOB</name>
<dbReference type="PANTHER" id="PTHR47894">
    <property type="entry name" value="HTH-TYPE TRANSCRIPTIONAL REGULATOR GADX"/>
    <property type="match status" value="1"/>
</dbReference>
<evidence type="ECO:0000256" key="3">
    <source>
        <dbReference type="ARBA" id="ARBA00023163"/>
    </source>
</evidence>
<dbReference type="SUPFAM" id="SSF46689">
    <property type="entry name" value="Homeodomain-like"/>
    <property type="match status" value="1"/>
</dbReference>
<dbReference type="AlphaFoldDB" id="A0A1Y5SCG8"/>
<dbReference type="InterPro" id="IPR009057">
    <property type="entry name" value="Homeodomain-like_sf"/>
</dbReference>
<evidence type="ECO:0000256" key="4">
    <source>
        <dbReference type="SAM" id="MobiDB-lite"/>
    </source>
</evidence>
<keyword evidence="2" id="KW-0238">DNA-binding</keyword>
<dbReference type="InterPro" id="IPR032687">
    <property type="entry name" value="AraC-type_N"/>
</dbReference>
<dbReference type="Gene3D" id="1.10.10.60">
    <property type="entry name" value="Homeodomain-like"/>
    <property type="match status" value="1"/>
</dbReference>
<dbReference type="InterPro" id="IPR018060">
    <property type="entry name" value="HTH_AraC"/>
</dbReference>
<reference evidence="6 7" key="1">
    <citation type="submission" date="2017-03" db="EMBL/GenBank/DDBJ databases">
        <authorList>
            <person name="Afonso C.L."/>
            <person name="Miller P.J."/>
            <person name="Scott M.A."/>
            <person name="Spackman E."/>
            <person name="Goraichik I."/>
            <person name="Dimitrov K.M."/>
            <person name="Suarez D.L."/>
            <person name="Swayne D.E."/>
        </authorList>
    </citation>
    <scope>NUCLEOTIDE SEQUENCE [LARGE SCALE GENOMIC DNA]</scope>
    <source>
        <strain evidence="6 7">CECT 8397</strain>
    </source>
</reference>
<dbReference type="Pfam" id="PF12833">
    <property type="entry name" value="HTH_18"/>
    <property type="match status" value="1"/>
</dbReference>
<feature type="region of interest" description="Disordered" evidence="4">
    <location>
        <begin position="358"/>
        <end position="377"/>
    </location>
</feature>
<dbReference type="GO" id="GO:0005829">
    <property type="term" value="C:cytosol"/>
    <property type="evidence" value="ECO:0007669"/>
    <property type="project" value="TreeGrafter"/>
</dbReference>
<evidence type="ECO:0000259" key="5">
    <source>
        <dbReference type="PROSITE" id="PS01124"/>
    </source>
</evidence>
<keyword evidence="7" id="KW-1185">Reference proteome</keyword>
<dbReference type="GO" id="GO:0003700">
    <property type="term" value="F:DNA-binding transcription factor activity"/>
    <property type="evidence" value="ECO:0007669"/>
    <property type="project" value="InterPro"/>
</dbReference>
<keyword evidence="3" id="KW-0804">Transcription</keyword>
<evidence type="ECO:0000313" key="6">
    <source>
        <dbReference type="EMBL" id="SLN34780.1"/>
    </source>
</evidence>
<dbReference type="PANTHER" id="PTHR47894:SF1">
    <property type="entry name" value="HTH-TYPE TRANSCRIPTIONAL REGULATOR VQSM"/>
    <property type="match status" value="1"/>
</dbReference>
<dbReference type="GO" id="GO:0000976">
    <property type="term" value="F:transcription cis-regulatory region binding"/>
    <property type="evidence" value="ECO:0007669"/>
    <property type="project" value="TreeGrafter"/>
</dbReference>
<accession>A0A1Y5SCG8</accession>
<dbReference type="Pfam" id="PF12625">
    <property type="entry name" value="Arabinose_bd"/>
    <property type="match status" value="1"/>
</dbReference>
<feature type="domain" description="HTH araC/xylS-type" evidence="5">
    <location>
        <begin position="257"/>
        <end position="355"/>
    </location>
</feature>
<organism evidence="6 7">
    <name type="scientific">Pseudooctadecabacter jejudonensis</name>
    <dbReference type="NCBI Taxonomy" id="1391910"/>
    <lineage>
        <taxon>Bacteria</taxon>
        <taxon>Pseudomonadati</taxon>
        <taxon>Pseudomonadota</taxon>
        <taxon>Alphaproteobacteria</taxon>
        <taxon>Rhodobacterales</taxon>
        <taxon>Paracoccaceae</taxon>
        <taxon>Pseudooctadecabacter</taxon>
    </lineage>
</organism>
<dbReference type="EMBL" id="FWFT01000002">
    <property type="protein sequence ID" value="SLN34780.1"/>
    <property type="molecule type" value="Genomic_DNA"/>
</dbReference>
<evidence type="ECO:0000256" key="2">
    <source>
        <dbReference type="ARBA" id="ARBA00023125"/>
    </source>
</evidence>
<evidence type="ECO:0000256" key="1">
    <source>
        <dbReference type="ARBA" id="ARBA00023015"/>
    </source>
</evidence>
<sequence>MNGSRLVSQDRLTYALFDFTQGSPVSDPNNPKIHVGKAASVLIDELGIDPLTILKRADLPSGLLQGDGSRISLDAYYRLLTAVTDEADDPHLALKLGDASGIDYFDPAFFAAMCSPNMNVAAQRMADYKRRVSPFRLDVRTGDRDTTIVFRAAGGHALHPTQSLTEIVFLVNFMRRATRQRIVPNSVAFPFNPPDLAAYEAHFGCVILRKSAATVTVHAQDAALPFVTHNDEIWALFEPQLRRDSPISRKSPLTTRARVAHCLNEFLPSGRASVEDVARELAMSKRTLQRRLAEDGTTWLEALNDAREALAKHYLTTTDFGATQISFLLGFEDPNSFYRAFRRWEGASPEHWRNQTRMQPHKSGIGTDGGHIGTSRE</sequence>
<evidence type="ECO:0000313" key="7">
    <source>
        <dbReference type="Proteomes" id="UP000193623"/>
    </source>
</evidence>
<keyword evidence="1" id="KW-0805">Transcription regulation</keyword>
<feature type="compositionally biased region" description="Gly residues" evidence="4">
    <location>
        <begin position="366"/>
        <end position="377"/>
    </location>
</feature>
<dbReference type="SMART" id="SM00342">
    <property type="entry name" value="HTH_ARAC"/>
    <property type="match status" value="1"/>
</dbReference>
<proteinExistence type="predicted"/>
<protein>
    <submittedName>
        <fullName evidence="6">HTH-type transcriptional regulator VirS</fullName>
    </submittedName>
</protein>